<keyword evidence="5 6" id="KW-0472">Membrane</keyword>
<evidence type="ECO:0000256" key="7">
    <source>
        <dbReference type="SAM" id="SignalP"/>
    </source>
</evidence>
<comment type="subcellular location">
    <subcellularLocation>
        <location evidence="1">Membrane</location>
        <topology evidence="1">Multi-pass membrane protein</topology>
    </subcellularLocation>
</comment>
<feature type="transmembrane region" description="Helical" evidence="6">
    <location>
        <begin position="544"/>
        <end position="567"/>
    </location>
</feature>
<evidence type="ECO:0000256" key="1">
    <source>
        <dbReference type="ARBA" id="ARBA00004141"/>
    </source>
</evidence>
<keyword evidence="3 6" id="KW-0812">Transmembrane</keyword>
<evidence type="ECO:0000256" key="2">
    <source>
        <dbReference type="ARBA" id="ARBA00008333"/>
    </source>
</evidence>
<comment type="caution">
    <text evidence="8">The sequence shown here is derived from an EMBL/GenBank/DDBJ whole genome shotgun (WGS) entry which is preliminary data.</text>
</comment>
<name>A0ABX0V1J7_9HYPH</name>
<dbReference type="Pfam" id="PF03239">
    <property type="entry name" value="FTR1"/>
    <property type="match status" value="1"/>
</dbReference>
<organism evidence="8 9">
    <name type="scientific">Pseudochelatococcus lubricantis</name>
    <dbReference type="NCBI Taxonomy" id="1538102"/>
    <lineage>
        <taxon>Bacteria</taxon>
        <taxon>Pseudomonadati</taxon>
        <taxon>Pseudomonadota</taxon>
        <taxon>Alphaproteobacteria</taxon>
        <taxon>Hyphomicrobiales</taxon>
        <taxon>Chelatococcaceae</taxon>
        <taxon>Pseudochelatococcus</taxon>
    </lineage>
</organism>
<feature type="transmembrane region" description="Helical" evidence="6">
    <location>
        <begin position="579"/>
        <end position="600"/>
    </location>
</feature>
<feature type="signal peptide" evidence="7">
    <location>
        <begin position="1"/>
        <end position="24"/>
    </location>
</feature>
<dbReference type="Proteomes" id="UP001429580">
    <property type="component" value="Unassembled WGS sequence"/>
</dbReference>
<evidence type="ECO:0000256" key="6">
    <source>
        <dbReference type="SAM" id="Phobius"/>
    </source>
</evidence>
<evidence type="ECO:0000313" key="8">
    <source>
        <dbReference type="EMBL" id="NIJ59017.1"/>
    </source>
</evidence>
<feature type="transmembrane region" description="Helical" evidence="6">
    <location>
        <begin position="631"/>
        <end position="649"/>
    </location>
</feature>
<dbReference type="PANTHER" id="PTHR31632:SF2">
    <property type="entry name" value="PLASMA MEMBRANE IRON PERMEASE"/>
    <property type="match status" value="1"/>
</dbReference>
<feature type="transmembrane region" description="Helical" evidence="6">
    <location>
        <begin position="394"/>
        <end position="422"/>
    </location>
</feature>
<protein>
    <submittedName>
        <fullName evidence="8">High-affinity iron transporter</fullName>
    </submittedName>
</protein>
<feature type="transmembrane region" description="Helical" evidence="6">
    <location>
        <begin position="507"/>
        <end position="524"/>
    </location>
</feature>
<keyword evidence="9" id="KW-1185">Reference proteome</keyword>
<accession>A0ABX0V1J7</accession>
<feature type="transmembrane region" description="Helical" evidence="6">
    <location>
        <begin position="434"/>
        <end position="457"/>
    </location>
</feature>
<dbReference type="EMBL" id="JAASQI010000007">
    <property type="protein sequence ID" value="NIJ59017.1"/>
    <property type="molecule type" value="Genomic_DNA"/>
</dbReference>
<evidence type="ECO:0000313" key="9">
    <source>
        <dbReference type="Proteomes" id="UP001429580"/>
    </source>
</evidence>
<feature type="transmembrane region" description="Helical" evidence="6">
    <location>
        <begin position="469"/>
        <end position="487"/>
    </location>
</feature>
<evidence type="ECO:0000256" key="4">
    <source>
        <dbReference type="ARBA" id="ARBA00022989"/>
    </source>
</evidence>
<comment type="similarity">
    <text evidence="2">Belongs to the oxidase-dependent Fe transporter (OFeT) (TC 9.A.10.1) family.</text>
</comment>
<feature type="chain" id="PRO_5046442869" evidence="7">
    <location>
        <begin position="25"/>
        <end position="663"/>
    </location>
</feature>
<gene>
    <name evidence="8" type="ORF">FHS82_002872</name>
</gene>
<reference evidence="8 9" key="1">
    <citation type="submission" date="2020-03" db="EMBL/GenBank/DDBJ databases">
        <title>Genomic Encyclopedia of Type Strains, Phase IV (KMG-IV): sequencing the most valuable type-strain genomes for metagenomic binning, comparative biology and taxonomic classification.</title>
        <authorList>
            <person name="Goeker M."/>
        </authorList>
    </citation>
    <scope>NUCLEOTIDE SEQUENCE [LARGE SCALE GENOMIC DNA]</scope>
    <source>
        <strain evidence="8 9">DSM 103870</strain>
    </source>
</reference>
<keyword evidence="4 6" id="KW-1133">Transmembrane helix</keyword>
<evidence type="ECO:0000256" key="5">
    <source>
        <dbReference type="ARBA" id="ARBA00023136"/>
    </source>
</evidence>
<dbReference type="InterPro" id="IPR004923">
    <property type="entry name" value="FTR1/Fip1/EfeU"/>
</dbReference>
<keyword evidence="7" id="KW-0732">Signal</keyword>
<dbReference type="RefSeq" id="WP_166954000.1">
    <property type="nucleotide sequence ID" value="NZ_JAASQI010000007.1"/>
</dbReference>
<evidence type="ECO:0000256" key="3">
    <source>
        <dbReference type="ARBA" id="ARBA00022692"/>
    </source>
</evidence>
<dbReference type="PANTHER" id="PTHR31632">
    <property type="entry name" value="IRON TRANSPORTER FTH1"/>
    <property type="match status" value="1"/>
</dbReference>
<sequence length="663" mass="71354">MRMFLAILLLSAQIFILDPFVGSASPHAQTQNTEARSGLDYALLVSRIDALLAQGLDDYRAGRVDAAKTAVQRSYFEIFENLEGPIRVNISARRSYQLESEFGAIRRLMTEGATIEEVEARIRTHIAALDAIVPQLEKGHRIVAERGGDAPAVQPEAVAEEGADIGPKTVEPYWERAVETIHRRLLEAADALERGNPEEARALIRKGQFDGYKNSLLETAIRRYVSQQRDGEFNAEFNRIVGLVNDNREPRLVRGSARVLRDDLTALLLGLPLVGTAKEQAEASTSSADWNAVARKIRDQAAHALSLAAGGDAAGAVGILQDTYFDVFEASGMEARVGARDSAFKTRIEAHFSRLMALIRDGAPAPALHEVADNLNTDVAQAAELLGGAGAGSWSALFLASLLIIVREGFEAILIVSAIVAYLVKTGHGDKRGVIVNSVVVAVIASVITAILLKLVFRTSAASQEVLEGATMLLAAVVLFFTSNWLLAKAEAAQWSAFIRGKVEGAISAGSLRALWFVSFLAVYREGAETVLFYQALTIDTDAAGVIAIAAGFAVGALALVAVYWAMQKGALRLPVGPFFRVTGAILYLMAFVFVGKGIFELIEGKVITPTLVGRAPEIPLLGIYPYRETLLPQAVFVAVTALSLVIIWRRGKRQAAALPKAS</sequence>
<proteinExistence type="inferred from homology"/>